<reference evidence="1" key="1">
    <citation type="submission" date="2023-05" db="EMBL/GenBank/DDBJ databases">
        <authorList>
            <consortium name="ELIXIR-Norway"/>
        </authorList>
    </citation>
    <scope>NUCLEOTIDE SEQUENCE</scope>
</reference>
<evidence type="ECO:0000313" key="2">
    <source>
        <dbReference type="Proteomes" id="UP001162501"/>
    </source>
</evidence>
<organism evidence="1 2">
    <name type="scientific">Rangifer tarandus platyrhynchus</name>
    <name type="common">Svalbard reindeer</name>
    <dbReference type="NCBI Taxonomy" id="3082113"/>
    <lineage>
        <taxon>Eukaryota</taxon>
        <taxon>Metazoa</taxon>
        <taxon>Chordata</taxon>
        <taxon>Craniata</taxon>
        <taxon>Vertebrata</taxon>
        <taxon>Euteleostomi</taxon>
        <taxon>Mammalia</taxon>
        <taxon>Eutheria</taxon>
        <taxon>Laurasiatheria</taxon>
        <taxon>Artiodactyla</taxon>
        <taxon>Ruminantia</taxon>
        <taxon>Pecora</taxon>
        <taxon>Cervidae</taxon>
        <taxon>Odocoileinae</taxon>
        <taxon>Rangifer</taxon>
    </lineage>
</organism>
<dbReference type="Proteomes" id="UP001162501">
    <property type="component" value="Chromosome 8"/>
</dbReference>
<protein>
    <submittedName>
        <fullName evidence="1">Uncharacterized protein</fullName>
    </submittedName>
</protein>
<dbReference type="EMBL" id="OX596092">
    <property type="protein sequence ID" value="CAI9713501.1"/>
    <property type="molecule type" value="Genomic_DNA"/>
</dbReference>
<name>A0ACB0FKT9_RANTA</name>
<sequence>MKKLFGFGSKKGVSSPFGSSISSGRDSGDRINFQPGYHIRDKDLRKIHKAATVGNVAKVQQVLLIGKNDLNDRDKMNRTALHLACANGHSAVVTLLLERKCLLDLCDSEHRTALMKAVECQEEECATLLLEHGADPNVRDVRGNTALHYAVYCQSMSLAAKLLSYDADIEARNKCDLTPLLLGISEGKEQIVEFLVNKGANIHAVDNLKRTALILAVNYGSANIVSLLLQQGADIFPQDAFGWTAEEYAVIGGFNIIHHLISEYKEERPKTPPEISNPENQSPEEDSLSRFCSEPRADLRVTSDYDVLDLDTKSISESLPQKYVDCLSGAAGQRGKKTLNGQVEDSPEKYVNVKPAASVEDSVPKKKVRMKDFQTSSSDWSSTALSLSDETSQRAGHLKVDDQCPLTSQSMTKNQSTSTEFGRMPLTDTVKTNIAAVFLVGNSMLHDLCQSQEPENREGEQGLSAELDLEMISEEEQEKLDGIGNNHSQVEEEKKHESREVEVPDNECDAADESGLKSGRNSNQECTAMENEHFDSNPGVHGKKVKEKNNDGRTPEDCVIAPVFEKASSLTGGLLLVNDDNKVDEDDDSLLKIRDTILSYERLVALYKSRCELLREKIKKMESKVSGLQKELSETKEVKSQLEHQRVDWEREFGRLRFTLKQEEENRRNANLLYETMREQLRRKEDEHSKEVEVTERLALTFRALEMKLKMDRNPLNQVSDSCEAAKALLLKNHMLQDEIAMLRLQRDAVKNQHREKEENYFEDIEILKVKNDDLQKAVKLTEETLTQTVSHCTGQLNALTAENTMLNSKLENEKESKQRLETEVESYRSRLAAALHDHDQGQTSKRDLELAFQRARDEWLCLQDKMESNTAHLKDNNEMLSQQLSAAEGEFNKLKIKLHHTTDDLREKTLMLERVQRDLSQVECQKQEIEHMYQKEQGKVSKYIGKQESLEERLSQLQSENMLLRQQLDDAQKRADSKEKTVISIQDQFQQIMRKLQAEHEKQGLILEERNKELINECNHLKERMHQYKNEKAEGEALVRQLRQELADTVKKLPMSDASLKGVSWCHAILEAEALDLKNIFKLQLCQLTSQTQAGSQQLDLRIKDLESQVLKMQTLQEDSHKAALEQYKQLYLAECEMRKSLEDKLDKFHDRLAEISTKLEVEKQQNRSSFRTLSMRPVLEPPCVGNFNNPLVLHGSLTPRANVGFSTSIPHRSDDSVETYLTKAFLSGSSGLLEGNWALKVAQVSGNSEGMSSCLEVQNLEAAMQDVARTSCQCCWAGALASRARRWLPGAPSCRSFFHIIVSNLLMRAACVSSHADSGLGYVTSLDQWSISKSDARESLVSPCTLGSVFLESICHAVKKHKQPCGEAHLEENGGLKPTPNWAPSLQPVPISIHLYESILDLLDIQLQAGNILEA</sequence>
<gene>
    <name evidence="1" type="ORF">MRATA1EN3_LOCUS24714</name>
</gene>
<proteinExistence type="predicted"/>
<evidence type="ECO:0000313" key="1">
    <source>
        <dbReference type="EMBL" id="CAI9713501.1"/>
    </source>
</evidence>
<accession>A0ACB0FKT9</accession>